<protein>
    <submittedName>
        <fullName evidence="6">Efflux RND transporter periplasmic adaptor subunit</fullName>
    </submittedName>
</protein>
<reference evidence="6" key="1">
    <citation type="submission" date="2021-03" db="EMBL/GenBank/DDBJ databases">
        <title>Acanthopleuribacteraceae sp. M133.</title>
        <authorList>
            <person name="Wang G."/>
        </authorList>
    </citation>
    <scope>NUCLEOTIDE SEQUENCE</scope>
    <source>
        <strain evidence="6">M133</strain>
    </source>
</reference>
<keyword evidence="7" id="KW-1185">Reference proteome</keyword>
<dbReference type="InterPro" id="IPR051909">
    <property type="entry name" value="MFP_Cation_Efflux"/>
</dbReference>
<gene>
    <name evidence="6" type="ORF">J3U87_34160</name>
</gene>
<keyword evidence="3" id="KW-0175">Coiled coil</keyword>
<evidence type="ECO:0000313" key="6">
    <source>
        <dbReference type="EMBL" id="QTD50658.1"/>
    </source>
</evidence>
<evidence type="ECO:0000256" key="2">
    <source>
        <dbReference type="ARBA" id="ARBA00022448"/>
    </source>
</evidence>
<dbReference type="GO" id="GO:0046914">
    <property type="term" value="F:transition metal ion binding"/>
    <property type="evidence" value="ECO:0007669"/>
    <property type="project" value="TreeGrafter"/>
</dbReference>
<dbReference type="PANTHER" id="PTHR30097">
    <property type="entry name" value="CATION EFFLUX SYSTEM PROTEIN CUSB"/>
    <property type="match status" value="1"/>
</dbReference>
<dbReference type="GO" id="GO:0060003">
    <property type="term" value="P:copper ion export"/>
    <property type="evidence" value="ECO:0007669"/>
    <property type="project" value="TreeGrafter"/>
</dbReference>
<dbReference type="NCBIfam" id="TIGR01730">
    <property type="entry name" value="RND_mfp"/>
    <property type="match status" value="1"/>
</dbReference>
<dbReference type="Gene3D" id="2.40.50.100">
    <property type="match status" value="1"/>
</dbReference>
<dbReference type="Pfam" id="PF25954">
    <property type="entry name" value="Beta-barrel_RND_2"/>
    <property type="match status" value="1"/>
</dbReference>
<dbReference type="GO" id="GO:0030288">
    <property type="term" value="C:outer membrane-bounded periplasmic space"/>
    <property type="evidence" value="ECO:0007669"/>
    <property type="project" value="TreeGrafter"/>
</dbReference>
<dbReference type="GO" id="GO:0016020">
    <property type="term" value="C:membrane"/>
    <property type="evidence" value="ECO:0007669"/>
    <property type="project" value="InterPro"/>
</dbReference>
<feature type="domain" description="CusB-like beta-barrel" evidence="4">
    <location>
        <begin position="471"/>
        <end position="545"/>
    </location>
</feature>
<dbReference type="PANTHER" id="PTHR30097:SF4">
    <property type="entry name" value="SLR6042 PROTEIN"/>
    <property type="match status" value="1"/>
</dbReference>
<dbReference type="KEGG" id="scor:J3U87_34160"/>
<dbReference type="FunFam" id="2.40.30.170:FF:000010">
    <property type="entry name" value="Efflux RND transporter periplasmic adaptor subunit"/>
    <property type="match status" value="1"/>
</dbReference>
<evidence type="ECO:0000313" key="7">
    <source>
        <dbReference type="Proteomes" id="UP000663929"/>
    </source>
</evidence>
<dbReference type="InterPro" id="IPR006143">
    <property type="entry name" value="RND_pump_MFP"/>
</dbReference>
<dbReference type="SUPFAM" id="SSF111369">
    <property type="entry name" value="HlyD-like secretion proteins"/>
    <property type="match status" value="1"/>
</dbReference>
<dbReference type="EMBL" id="CP071793">
    <property type="protein sequence ID" value="QTD50658.1"/>
    <property type="molecule type" value="Genomic_DNA"/>
</dbReference>
<organism evidence="6 7">
    <name type="scientific">Sulfidibacter corallicola</name>
    <dbReference type="NCBI Taxonomy" id="2818388"/>
    <lineage>
        <taxon>Bacteria</taxon>
        <taxon>Pseudomonadati</taxon>
        <taxon>Acidobacteriota</taxon>
        <taxon>Holophagae</taxon>
        <taxon>Acanthopleuribacterales</taxon>
        <taxon>Acanthopleuribacteraceae</taxon>
        <taxon>Sulfidibacter</taxon>
    </lineage>
</organism>
<accession>A0A8A4TNX5</accession>
<dbReference type="GO" id="GO:0022857">
    <property type="term" value="F:transmembrane transporter activity"/>
    <property type="evidence" value="ECO:0007669"/>
    <property type="project" value="InterPro"/>
</dbReference>
<dbReference type="AlphaFoldDB" id="A0A8A4TNX5"/>
<dbReference type="Proteomes" id="UP000663929">
    <property type="component" value="Chromosome"/>
</dbReference>
<dbReference type="Gene3D" id="2.40.30.170">
    <property type="match status" value="1"/>
</dbReference>
<feature type="domain" description="CzcB-like barrel-sandwich hybrid" evidence="5">
    <location>
        <begin position="325"/>
        <end position="467"/>
    </location>
</feature>
<dbReference type="Gene3D" id="2.40.420.20">
    <property type="match status" value="1"/>
</dbReference>
<dbReference type="InterPro" id="IPR058792">
    <property type="entry name" value="Beta-barrel_RND_2"/>
</dbReference>
<dbReference type="GO" id="GO:0015679">
    <property type="term" value="P:plasma membrane copper ion transport"/>
    <property type="evidence" value="ECO:0007669"/>
    <property type="project" value="TreeGrafter"/>
</dbReference>
<name>A0A8A4TNX5_SULCO</name>
<feature type="coiled-coil region" evidence="3">
    <location>
        <begin position="362"/>
        <end position="420"/>
    </location>
</feature>
<dbReference type="InterPro" id="IPR058647">
    <property type="entry name" value="BSH_CzcB-like"/>
</dbReference>
<comment type="similarity">
    <text evidence="1">Belongs to the membrane fusion protein (MFP) (TC 8.A.1) family.</text>
</comment>
<proteinExistence type="inferred from homology"/>
<evidence type="ECO:0000256" key="1">
    <source>
        <dbReference type="ARBA" id="ARBA00009477"/>
    </source>
</evidence>
<evidence type="ECO:0000259" key="5">
    <source>
        <dbReference type="Pfam" id="PF25973"/>
    </source>
</evidence>
<sequence length="637" mass="67266">MATHKGAHGRFAVAMICVLWFSTGYGQITHPPQVGIGAAYVCATAQTAGGSDWCAGHEVPESKCTICNPELIPQFKASGDWCAGHGLPESVCPPCNPTPSADAPAPPADWCAGHEVPESMCTICNPELIPQFKASGDWCAGHGLPESVCPPCNPTPSADAPAPPADWCAGHEVPESMCTICNPELIPQFKASGDWCAGHGLPESVCPPCNPAPTTGGAAAQVADWCAGHAVPESMCTLCNPELIPQFKASGDWCPEHQLPESVCPTCNPGALSPEVQAAQIESRIVRFNHPGIEKSAGIETVHIAPGQAVQSLEVPARIAFDSDRTADIRAIIPGIVREVTVELGAHVAQGDPLFELASTRVSEMQAHLRSAQERVRLARAELKRERALNQRKVSADWELETAESEFASATADLAAAEESLRMAGASSDNTSGRYQLRAPIGGTLVRRPAVLGQLATEEHSLGTIVDTSSMWVTCDVPDHQAAQLGRGDVVSVTLPGEEGTFIQGEISWISSEVDPRTRTVAVRADVPNPEGRLKANQFVTARIAIGRGSGFEVPRDAVQRVGDSEVVFVRSQPGVYEPRIVTRHGGGNRVHVKGRLTEGDAVVTTGAVLLRTEIMPGSIGAGCCEVEPRTSAQEDP</sequence>
<dbReference type="Gene3D" id="1.10.287.470">
    <property type="entry name" value="Helix hairpin bin"/>
    <property type="match status" value="1"/>
</dbReference>
<evidence type="ECO:0000259" key="4">
    <source>
        <dbReference type="Pfam" id="PF25954"/>
    </source>
</evidence>
<dbReference type="RefSeq" id="WP_237380540.1">
    <property type="nucleotide sequence ID" value="NZ_CP071793.1"/>
</dbReference>
<dbReference type="Pfam" id="PF25973">
    <property type="entry name" value="BSH_CzcB"/>
    <property type="match status" value="1"/>
</dbReference>
<evidence type="ECO:0000256" key="3">
    <source>
        <dbReference type="SAM" id="Coils"/>
    </source>
</evidence>
<keyword evidence="2" id="KW-0813">Transport</keyword>